<proteinExistence type="predicted"/>
<evidence type="ECO:0000313" key="2">
    <source>
        <dbReference type="Proteomes" id="UP001056120"/>
    </source>
</evidence>
<comment type="caution">
    <text evidence="1">The sequence shown here is derived from an EMBL/GenBank/DDBJ whole genome shotgun (WGS) entry which is preliminary data.</text>
</comment>
<name>A0ACB9K5E8_9ASTR</name>
<sequence>MGGCGKTTLAQYIYNLNKQDFESSSFVAEIGKHYNKHDPLNLQKKLLRDISPKKEIEISSVYEGTQKIHKVLQIKKVLIVLDDIDDQDELSALLGTNAFPTQSKIIITTRLLDIHEWFRTISWKCWVHELELLNDLESIELLSWHAFGSKIPMEGFDELATQLAKYCGGNPLALKVLGSSLLVSDENLHKRNSMIEIWRERMDSLNSQGDLDYKIQDVLRKSFDSLPLDRHKQLFLDIACFFVGQSEYMVTILRGDLYAKSGIMTLINKCLLTVSPYTSKLMMHQLLQDMGRKIVCDESTDLIKRSRIWNDDESYRLLREGDVSDSIEGLALDLIMIKEAMGEELRIYEGIANSVRWDIG</sequence>
<protein>
    <submittedName>
        <fullName evidence="1">Uncharacterized protein</fullName>
    </submittedName>
</protein>
<dbReference type="EMBL" id="CM042018">
    <property type="protein sequence ID" value="KAI3827405.1"/>
    <property type="molecule type" value="Genomic_DNA"/>
</dbReference>
<dbReference type="Proteomes" id="UP001056120">
    <property type="component" value="Linkage Group LG01"/>
</dbReference>
<reference evidence="1 2" key="2">
    <citation type="journal article" date="2022" name="Mol. Ecol. Resour.">
        <title>The genomes of chicory, endive, great burdock and yacon provide insights into Asteraceae paleo-polyploidization history and plant inulin production.</title>
        <authorList>
            <person name="Fan W."/>
            <person name="Wang S."/>
            <person name="Wang H."/>
            <person name="Wang A."/>
            <person name="Jiang F."/>
            <person name="Liu H."/>
            <person name="Zhao H."/>
            <person name="Xu D."/>
            <person name="Zhang Y."/>
        </authorList>
    </citation>
    <scope>NUCLEOTIDE SEQUENCE [LARGE SCALE GENOMIC DNA]</scope>
    <source>
        <strain evidence="2">cv. Yunnan</strain>
        <tissue evidence="1">Leaves</tissue>
    </source>
</reference>
<gene>
    <name evidence="1" type="ORF">L1987_01478</name>
</gene>
<keyword evidence="2" id="KW-1185">Reference proteome</keyword>
<accession>A0ACB9K5E8</accession>
<organism evidence="1 2">
    <name type="scientific">Smallanthus sonchifolius</name>
    <dbReference type="NCBI Taxonomy" id="185202"/>
    <lineage>
        <taxon>Eukaryota</taxon>
        <taxon>Viridiplantae</taxon>
        <taxon>Streptophyta</taxon>
        <taxon>Embryophyta</taxon>
        <taxon>Tracheophyta</taxon>
        <taxon>Spermatophyta</taxon>
        <taxon>Magnoliopsida</taxon>
        <taxon>eudicotyledons</taxon>
        <taxon>Gunneridae</taxon>
        <taxon>Pentapetalae</taxon>
        <taxon>asterids</taxon>
        <taxon>campanulids</taxon>
        <taxon>Asterales</taxon>
        <taxon>Asteraceae</taxon>
        <taxon>Asteroideae</taxon>
        <taxon>Heliantheae alliance</taxon>
        <taxon>Millerieae</taxon>
        <taxon>Smallanthus</taxon>
    </lineage>
</organism>
<reference evidence="2" key="1">
    <citation type="journal article" date="2022" name="Mol. Ecol. Resour.">
        <title>The genomes of chicory, endive, great burdock and yacon provide insights into Asteraceae palaeo-polyploidization history and plant inulin production.</title>
        <authorList>
            <person name="Fan W."/>
            <person name="Wang S."/>
            <person name="Wang H."/>
            <person name="Wang A."/>
            <person name="Jiang F."/>
            <person name="Liu H."/>
            <person name="Zhao H."/>
            <person name="Xu D."/>
            <person name="Zhang Y."/>
        </authorList>
    </citation>
    <scope>NUCLEOTIDE SEQUENCE [LARGE SCALE GENOMIC DNA]</scope>
    <source>
        <strain evidence="2">cv. Yunnan</strain>
    </source>
</reference>
<evidence type="ECO:0000313" key="1">
    <source>
        <dbReference type="EMBL" id="KAI3827405.1"/>
    </source>
</evidence>